<evidence type="ECO:0000313" key="2">
    <source>
        <dbReference type="EMBL" id="KAK7278046.1"/>
    </source>
</evidence>
<gene>
    <name evidence="2" type="ORF">RJT34_23068</name>
</gene>
<dbReference type="EMBL" id="JAYKXN010000006">
    <property type="protein sequence ID" value="KAK7278046.1"/>
    <property type="molecule type" value="Genomic_DNA"/>
</dbReference>
<feature type="signal peptide" evidence="1">
    <location>
        <begin position="1"/>
        <end position="17"/>
    </location>
</feature>
<dbReference type="AlphaFoldDB" id="A0AAN9FN22"/>
<accession>A0AAN9FN22</accession>
<protein>
    <recommendedName>
        <fullName evidence="4">Secreted protein</fullName>
    </recommendedName>
</protein>
<evidence type="ECO:0008006" key="4">
    <source>
        <dbReference type="Google" id="ProtNLM"/>
    </source>
</evidence>
<proteinExistence type="predicted"/>
<keyword evidence="1" id="KW-0732">Signal</keyword>
<organism evidence="2 3">
    <name type="scientific">Clitoria ternatea</name>
    <name type="common">Butterfly pea</name>
    <dbReference type="NCBI Taxonomy" id="43366"/>
    <lineage>
        <taxon>Eukaryota</taxon>
        <taxon>Viridiplantae</taxon>
        <taxon>Streptophyta</taxon>
        <taxon>Embryophyta</taxon>
        <taxon>Tracheophyta</taxon>
        <taxon>Spermatophyta</taxon>
        <taxon>Magnoliopsida</taxon>
        <taxon>eudicotyledons</taxon>
        <taxon>Gunneridae</taxon>
        <taxon>Pentapetalae</taxon>
        <taxon>rosids</taxon>
        <taxon>fabids</taxon>
        <taxon>Fabales</taxon>
        <taxon>Fabaceae</taxon>
        <taxon>Papilionoideae</taxon>
        <taxon>50 kb inversion clade</taxon>
        <taxon>NPAAA clade</taxon>
        <taxon>indigoferoid/millettioid clade</taxon>
        <taxon>Phaseoleae</taxon>
        <taxon>Clitoria</taxon>
    </lineage>
</organism>
<name>A0AAN9FN22_CLITE</name>
<dbReference type="Proteomes" id="UP001359559">
    <property type="component" value="Unassembled WGS sequence"/>
</dbReference>
<evidence type="ECO:0000313" key="3">
    <source>
        <dbReference type="Proteomes" id="UP001359559"/>
    </source>
</evidence>
<feature type="chain" id="PRO_5042988203" description="Secreted protein" evidence="1">
    <location>
        <begin position="18"/>
        <end position="78"/>
    </location>
</feature>
<comment type="caution">
    <text evidence="2">The sequence shown here is derived from an EMBL/GenBank/DDBJ whole genome shotgun (WGS) entry which is preliminary data.</text>
</comment>
<sequence length="78" mass="8274">MMGCCCLNLVMLSMVVGSCNGPASSAAFVYFSPVCPNDMGPTLAIAGHVHVEWNSITTLNSNIQGCERNSLVVYADFI</sequence>
<evidence type="ECO:0000256" key="1">
    <source>
        <dbReference type="SAM" id="SignalP"/>
    </source>
</evidence>
<reference evidence="2 3" key="1">
    <citation type="submission" date="2024-01" db="EMBL/GenBank/DDBJ databases">
        <title>The genomes of 5 underutilized Papilionoideae crops provide insights into root nodulation and disease resistance.</title>
        <authorList>
            <person name="Yuan L."/>
        </authorList>
    </citation>
    <scope>NUCLEOTIDE SEQUENCE [LARGE SCALE GENOMIC DNA]</scope>
    <source>
        <strain evidence="2">LY-2023</strain>
        <tissue evidence="2">Leaf</tissue>
    </source>
</reference>
<keyword evidence="3" id="KW-1185">Reference proteome</keyword>